<comment type="caution">
    <text evidence="2">The sequence shown here is derived from an EMBL/GenBank/DDBJ whole genome shotgun (WGS) entry which is preliminary data.</text>
</comment>
<dbReference type="AlphaFoldDB" id="A0A9X1Y6W4"/>
<proteinExistence type="predicted"/>
<evidence type="ECO:0000313" key="2">
    <source>
        <dbReference type="EMBL" id="MCK8784240.1"/>
    </source>
</evidence>
<dbReference type="Proteomes" id="UP001139516">
    <property type="component" value="Unassembled WGS sequence"/>
</dbReference>
<feature type="compositionally biased region" description="Low complexity" evidence="1">
    <location>
        <begin position="130"/>
        <end position="146"/>
    </location>
</feature>
<evidence type="ECO:0000256" key="1">
    <source>
        <dbReference type="SAM" id="MobiDB-lite"/>
    </source>
</evidence>
<dbReference type="RefSeq" id="WP_248666365.1">
    <property type="nucleotide sequence ID" value="NZ_JALPRX010000027.1"/>
</dbReference>
<feature type="compositionally biased region" description="Basic and acidic residues" evidence="1">
    <location>
        <begin position="72"/>
        <end position="82"/>
    </location>
</feature>
<feature type="compositionally biased region" description="Basic and acidic residues" evidence="1">
    <location>
        <begin position="54"/>
        <end position="64"/>
    </location>
</feature>
<feature type="region of interest" description="Disordered" evidence="1">
    <location>
        <begin position="32"/>
        <end position="164"/>
    </location>
</feature>
<feature type="compositionally biased region" description="Low complexity" evidence="1">
    <location>
        <begin position="93"/>
        <end position="103"/>
    </location>
</feature>
<feature type="compositionally biased region" description="Pro residues" evidence="1">
    <location>
        <begin position="147"/>
        <end position="164"/>
    </location>
</feature>
<protein>
    <submittedName>
        <fullName evidence="2">Uncharacterized protein</fullName>
    </submittedName>
</protein>
<keyword evidence="3" id="KW-1185">Reference proteome</keyword>
<dbReference type="EMBL" id="JALPRX010000027">
    <property type="protein sequence ID" value="MCK8784240.1"/>
    <property type="molecule type" value="Genomic_DNA"/>
</dbReference>
<organism evidence="2 3">
    <name type="scientific">Roseomonas acroporae</name>
    <dbReference type="NCBI Taxonomy" id="2937791"/>
    <lineage>
        <taxon>Bacteria</taxon>
        <taxon>Pseudomonadati</taxon>
        <taxon>Pseudomonadota</taxon>
        <taxon>Alphaproteobacteria</taxon>
        <taxon>Acetobacterales</taxon>
        <taxon>Roseomonadaceae</taxon>
        <taxon>Roseomonas</taxon>
    </lineage>
</organism>
<accession>A0A9X1Y6W4</accession>
<name>A0A9X1Y6W4_9PROT</name>
<feature type="compositionally biased region" description="Pro residues" evidence="1">
    <location>
        <begin position="104"/>
        <end position="120"/>
    </location>
</feature>
<sequence>MALLLPLLGAACSVPEAVNPVAIYDRITGETFARRTPPPGLDDPFPRLGTVPERPVRPELRAREAVSAALVQDREASRRALEPSEPAPPGLPSPGRAPGEPDVPGTPPPPPRLAAAPPIPWDATADSGLGPATPGAAPAAPSIEIGPAPPAPPPPDLLGPPRAP</sequence>
<reference evidence="2" key="1">
    <citation type="submission" date="2022-04" db="EMBL/GenBank/DDBJ databases">
        <title>Roseomonas acroporae sp. nov., isolated from coral Acropora digitifera.</title>
        <authorList>
            <person name="Sun H."/>
        </authorList>
    </citation>
    <scope>NUCLEOTIDE SEQUENCE</scope>
    <source>
        <strain evidence="2">NAR14</strain>
    </source>
</reference>
<gene>
    <name evidence="2" type="ORF">M0638_07600</name>
</gene>
<evidence type="ECO:0000313" key="3">
    <source>
        <dbReference type="Proteomes" id="UP001139516"/>
    </source>
</evidence>